<evidence type="ECO:0000256" key="3">
    <source>
        <dbReference type="ARBA" id="ARBA00022692"/>
    </source>
</evidence>
<evidence type="ECO:0000256" key="5">
    <source>
        <dbReference type="ARBA" id="ARBA00023136"/>
    </source>
</evidence>
<evidence type="ECO:0000256" key="1">
    <source>
        <dbReference type="ARBA" id="ARBA00004141"/>
    </source>
</evidence>
<dbReference type="EMBL" id="MAAO01000006">
    <property type="protein sequence ID" value="OUR96738.1"/>
    <property type="molecule type" value="Genomic_DNA"/>
</dbReference>
<keyword evidence="3 6" id="KW-0812">Transmembrane</keyword>
<sequence length="273" mass="31165">MIVLFVGGHLVLVHSITGQIDVLKSALVFMAIFLFFFKMRLYDEIKDYDLDCEINPTRPLPRGLLNLTDMKKGIFACIALELILFSTLGVNAIFSLVFAILYSLLMYKEFFIPKLIRPHLTTYAVVHTVVTVPMGLSIFSAMTGKLPWLMENSYYQFVLCSWFVFNIFEFGRKTFTTAEERNAVESYSKIFTRYGAVALVISMSLLSLYMLFKIQNGLSYAQLILSVILAMIGIVFSIKNKEKLGKIYRGFSSGYIILFYILFIIEINLGLLL</sequence>
<accession>A0A1Y5F757</accession>
<evidence type="ECO:0000313" key="8">
    <source>
        <dbReference type="Proteomes" id="UP000196531"/>
    </source>
</evidence>
<dbReference type="GO" id="GO:0016020">
    <property type="term" value="C:membrane"/>
    <property type="evidence" value="ECO:0007669"/>
    <property type="project" value="UniProtKB-SubCell"/>
</dbReference>
<dbReference type="AlphaFoldDB" id="A0A1Y5F757"/>
<keyword evidence="2" id="KW-1003">Cell membrane</keyword>
<feature type="transmembrane region" description="Helical" evidence="6">
    <location>
        <begin position="250"/>
        <end position="271"/>
    </location>
</feature>
<dbReference type="InterPro" id="IPR000537">
    <property type="entry name" value="UbiA_prenyltransferase"/>
</dbReference>
<keyword evidence="5 6" id="KW-0472">Membrane</keyword>
<evidence type="ECO:0000313" key="7">
    <source>
        <dbReference type="EMBL" id="OUR96738.1"/>
    </source>
</evidence>
<protein>
    <submittedName>
        <fullName evidence="7">Uncharacterized protein</fullName>
    </submittedName>
</protein>
<evidence type="ECO:0000256" key="6">
    <source>
        <dbReference type="SAM" id="Phobius"/>
    </source>
</evidence>
<reference evidence="8" key="1">
    <citation type="journal article" date="2017" name="Proc. Natl. Acad. Sci. U.S.A.">
        <title>Simulation of Deepwater Horizon oil plume reveals substrate specialization within a complex community of hydrocarbon-degraders.</title>
        <authorList>
            <person name="Hu P."/>
            <person name="Dubinsky E.A."/>
            <person name="Probst A.J."/>
            <person name="Wang J."/>
            <person name="Sieber C.M.K."/>
            <person name="Tom L.M."/>
            <person name="Gardinali P."/>
            <person name="Banfield J.F."/>
            <person name="Atlas R.M."/>
            <person name="Andersen G.L."/>
        </authorList>
    </citation>
    <scope>NUCLEOTIDE SEQUENCE [LARGE SCALE GENOMIC DNA]</scope>
</reference>
<dbReference type="InterPro" id="IPR044878">
    <property type="entry name" value="UbiA_sf"/>
</dbReference>
<evidence type="ECO:0000256" key="2">
    <source>
        <dbReference type="ARBA" id="ARBA00022475"/>
    </source>
</evidence>
<dbReference type="Gene3D" id="1.10.357.140">
    <property type="entry name" value="UbiA prenyltransferase"/>
    <property type="match status" value="1"/>
</dbReference>
<evidence type="ECO:0000256" key="4">
    <source>
        <dbReference type="ARBA" id="ARBA00022989"/>
    </source>
</evidence>
<organism evidence="7 8">
    <name type="scientific">Halobacteriovorax marinus</name>
    <dbReference type="NCBI Taxonomy" id="97084"/>
    <lineage>
        <taxon>Bacteria</taxon>
        <taxon>Pseudomonadati</taxon>
        <taxon>Bdellovibrionota</taxon>
        <taxon>Bacteriovoracia</taxon>
        <taxon>Bacteriovoracales</taxon>
        <taxon>Halobacteriovoraceae</taxon>
        <taxon>Halobacteriovorax</taxon>
    </lineage>
</organism>
<comment type="caution">
    <text evidence="7">The sequence shown here is derived from an EMBL/GenBank/DDBJ whole genome shotgun (WGS) entry which is preliminary data.</text>
</comment>
<feature type="transmembrane region" description="Helical" evidence="6">
    <location>
        <begin position="123"/>
        <end position="142"/>
    </location>
</feature>
<gene>
    <name evidence="7" type="ORF">A9Q84_10380</name>
</gene>
<name>A0A1Y5F757_9BACT</name>
<feature type="transmembrane region" description="Helical" evidence="6">
    <location>
        <begin position="73"/>
        <end position="102"/>
    </location>
</feature>
<dbReference type="Proteomes" id="UP000196531">
    <property type="component" value="Unassembled WGS sequence"/>
</dbReference>
<keyword evidence="4 6" id="KW-1133">Transmembrane helix</keyword>
<proteinExistence type="predicted"/>
<feature type="transmembrane region" description="Helical" evidence="6">
    <location>
        <begin position="191"/>
        <end position="212"/>
    </location>
</feature>
<dbReference type="GO" id="GO:0016765">
    <property type="term" value="F:transferase activity, transferring alkyl or aryl (other than methyl) groups"/>
    <property type="evidence" value="ECO:0007669"/>
    <property type="project" value="InterPro"/>
</dbReference>
<feature type="transmembrane region" description="Helical" evidence="6">
    <location>
        <begin position="218"/>
        <end position="238"/>
    </location>
</feature>
<dbReference type="Pfam" id="PF01040">
    <property type="entry name" value="UbiA"/>
    <property type="match status" value="1"/>
</dbReference>
<comment type="subcellular location">
    <subcellularLocation>
        <location evidence="1">Membrane</location>
        <topology evidence="1">Multi-pass membrane protein</topology>
    </subcellularLocation>
</comment>